<sequence>MTSNECLSLMTGIADGGAAPTPEAAMRVLAEYIARASITMGATDRERLLSVGATISNGIQGARPPRADTESWLGPDRGGWL</sequence>
<feature type="region of interest" description="Disordered" evidence="1">
    <location>
        <begin position="60"/>
        <end position="81"/>
    </location>
</feature>
<evidence type="ECO:0000313" key="2">
    <source>
        <dbReference type="EMBL" id="QEI06444.1"/>
    </source>
</evidence>
<organism evidence="2 3">
    <name type="scientific">Pigmentiphaga aceris</name>
    <dbReference type="NCBI Taxonomy" id="1940612"/>
    <lineage>
        <taxon>Bacteria</taxon>
        <taxon>Pseudomonadati</taxon>
        <taxon>Pseudomonadota</taxon>
        <taxon>Betaproteobacteria</taxon>
        <taxon>Burkholderiales</taxon>
        <taxon>Alcaligenaceae</taxon>
        <taxon>Pigmentiphaga</taxon>
    </lineage>
</organism>
<proteinExistence type="predicted"/>
<accession>A0A5C0AY00</accession>
<gene>
    <name evidence="2" type="ORF">FXN63_11835</name>
</gene>
<dbReference type="Proteomes" id="UP000325161">
    <property type="component" value="Chromosome"/>
</dbReference>
<dbReference type="EMBL" id="CP043046">
    <property type="protein sequence ID" value="QEI06444.1"/>
    <property type="molecule type" value="Genomic_DNA"/>
</dbReference>
<evidence type="ECO:0000313" key="3">
    <source>
        <dbReference type="Proteomes" id="UP000325161"/>
    </source>
</evidence>
<dbReference type="RefSeq" id="WP_148815058.1">
    <property type="nucleotide sequence ID" value="NZ_CP043046.1"/>
</dbReference>
<keyword evidence="3" id="KW-1185">Reference proteome</keyword>
<dbReference type="KEGG" id="pacr:FXN63_11835"/>
<protein>
    <submittedName>
        <fullName evidence="2">Uncharacterized protein</fullName>
    </submittedName>
</protein>
<name>A0A5C0AY00_9BURK</name>
<dbReference type="AlphaFoldDB" id="A0A5C0AY00"/>
<evidence type="ECO:0000256" key="1">
    <source>
        <dbReference type="SAM" id="MobiDB-lite"/>
    </source>
</evidence>
<reference evidence="2 3" key="1">
    <citation type="submission" date="2019-08" db="EMBL/GenBank/DDBJ databases">
        <title>Amphibian skin-associated Pigmentiphaga: genome sequence and occurrence across geography and hosts.</title>
        <authorList>
            <person name="Bletz M.C."/>
            <person name="Bunk B."/>
            <person name="Sproeer C."/>
            <person name="Biwer P."/>
            <person name="Reiter S."/>
            <person name="Rabemananjara F.C.E."/>
            <person name="Schulz S."/>
            <person name="Overmann J."/>
            <person name="Vences M."/>
        </authorList>
    </citation>
    <scope>NUCLEOTIDE SEQUENCE [LARGE SCALE GENOMIC DNA]</scope>
    <source>
        <strain evidence="2 3">Mada1488</strain>
    </source>
</reference>